<proteinExistence type="predicted"/>
<dbReference type="PROSITE" id="PS01117">
    <property type="entry name" value="HTH_MARR_1"/>
    <property type="match status" value="1"/>
</dbReference>
<evidence type="ECO:0000256" key="2">
    <source>
        <dbReference type="ARBA" id="ARBA00023125"/>
    </source>
</evidence>
<evidence type="ECO:0000256" key="3">
    <source>
        <dbReference type="ARBA" id="ARBA00023163"/>
    </source>
</evidence>
<evidence type="ECO:0000256" key="1">
    <source>
        <dbReference type="ARBA" id="ARBA00023015"/>
    </source>
</evidence>
<keyword evidence="2 5" id="KW-0238">DNA-binding</keyword>
<dbReference type="SUPFAM" id="SSF46785">
    <property type="entry name" value="Winged helix' DNA-binding domain"/>
    <property type="match status" value="1"/>
</dbReference>
<dbReference type="GO" id="GO:0003677">
    <property type="term" value="F:DNA binding"/>
    <property type="evidence" value="ECO:0007669"/>
    <property type="project" value="UniProtKB-KW"/>
</dbReference>
<gene>
    <name evidence="5" type="ORF">H8705_13160</name>
</gene>
<dbReference type="SMART" id="SM00347">
    <property type="entry name" value="HTH_MARR"/>
    <property type="match status" value="1"/>
</dbReference>
<dbReference type="RefSeq" id="WP_262396247.1">
    <property type="nucleotide sequence ID" value="NZ_JACRTD010000014.1"/>
</dbReference>
<dbReference type="AlphaFoldDB" id="A0A926IJB8"/>
<dbReference type="Gene3D" id="1.10.10.10">
    <property type="entry name" value="Winged helix-like DNA-binding domain superfamily/Winged helix DNA-binding domain"/>
    <property type="match status" value="1"/>
</dbReference>
<organism evidence="5 6">
    <name type="scientific">Youxingia wuxianensis</name>
    <dbReference type="NCBI Taxonomy" id="2763678"/>
    <lineage>
        <taxon>Bacteria</taxon>
        <taxon>Bacillati</taxon>
        <taxon>Bacillota</taxon>
        <taxon>Clostridia</taxon>
        <taxon>Eubacteriales</taxon>
        <taxon>Oscillospiraceae</taxon>
        <taxon>Youxingia</taxon>
    </lineage>
</organism>
<comment type="caution">
    <text evidence="5">The sequence shown here is derived from an EMBL/GenBank/DDBJ whole genome shotgun (WGS) entry which is preliminary data.</text>
</comment>
<dbReference type="PANTHER" id="PTHR42756:SF1">
    <property type="entry name" value="TRANSCRIPTIONAL REPRESSOR OF EMRAB OPERON"/>
    <property type="match status" value="1"/>
</dbReference>
<dbReference type="Pfam" id="PF12802">
    <property type="entry name" value="MarR_2"/>
    <property type="match status" value="1"/>
</dbReference>
<keyword evidence="6" id="KW-1185">Reference proteome</keyword>
<dbReference type="PROSITE" id="PS50995">
    <property type="entry name" value="HTH_MARR_2"/>
    <property type="match status" value="1"/>
</dbReference>
<accession>A0A926IJB8</accession>
<reference evidence="5" key="1">
    <citation type="submission" date="2020-08" db="EMBL/GenBank/DDBJ databases">
        <title>Genome public.</title>
        <authorList>
            <person name="Liu C."/>
            <person name="Sun Q."/>
        </authorList>
    </citation>
    <scope>NUCLEOTIDE SEQUENCE</scope>
    <source>
        <strain evidence="5">NSJ-64</strain>
    </source>
</reference>
<dbReference type="InterPro" id="IPR023187">
    <property type="entry name" value="Tscrpt_reg_MarR-type_CS"/>
</dbReference>
<evidence type="ECO:0000313" key="5">
    <source>
        <dbReference type="EMBL" id="MBC8586528.1"/>
    </source>
</evidence>
<dbReference type="EMBL" id="JACRTD010000014">
    <property type="protein sequence ID" value="MBC8586528.1"/>
    <property type="molecule type" value="Genomic_DNA"/>
</dbReference>
<evidence type="ECO:0000259" key="4">
    <source>
        <dbReference type="PROSITE" id="PS50995"/>
    </source>
</evidence>
<sequence>MAKTEDRQLAKDFVNLMRAFYIATQRPFEIRGDIKVSSRSFNVLYALKYHPNKEITMSALAETLYMSGQQLSKLVSPLEEKGLVERIHDTINRRQVFIKLTRKGSRVVDMAVSDMVKRISPELRIFTPAEKEQFSSSVRTLTRLLEKGEYQQW</sequence>
<dbReference type="Proteomes" id="UP000623678">
    <property type="component" value="Unassembled WGS sequence"/>
</dbReference>
<evidence type="ECO:0000313" key="6">
    <source>
        <dbReference type="Proteomes" id="UP000623678"/>
    </source>
</evidence>
<dbReference type="PRINTS" id="PR00598">
    <property type="entry name" value="HTHMARR"/>
</dbReference>
<dbReference type="InterPro" id="IPR000835">
    <property type="entry name" value="HTH_MarR-typ"/>
</dbReference>
<keyword evidence="3" id="KW-0804">Transcription</keyword>
<dbReference type="InterPro" id="IPR036388">
    <property type="entry name" value="WH-like_DNA-bd_sf"/>
</dbReference>
<dbReference type="InterPro" id="IPR036390">
    <property type="entry name" value="WH_DNA-bd_sf"/>
</dbReference>
<keyword evidence="1" id="KW-0805">Transcription regulation</keyword>
<dbReference type="PANTHER" id="PTHR42756">
    <property type="entry name" value="TRANSCRIPTIONAL REGULATOR, MARR"/>
    <property type="match status" value="1"/>
</dbReference>
<feature type="domain" description="HTH marR-type" evidence="4">
    <location>
        <begin position="6"/>
        <end position="143"/>
    </location>
</feature>
<dbReference type="GO" id="GO:0003700">
    <property type="term" value="F:DNA-binding transcription factor activity"/>
    <property type="evidence" value="ECO:0007669"/>
    <property type="project" value="InterPro"/>
</dbReference>
<protein>
    <submittedName>
        <fullName evidence="5">Winged helix DNA-binding protein</fullName>
    </submittedName>
</protein>
<name>A0A926IJB8_9FIRM</name>